<evidence type="ECO:0000313" key="3">
    <source>
        <dbReference type="Proteomes" id="UP001152888"/>
    </source>
</evidence>
<evidence type="ECO:0000313" key="2">
    <source>
        <dbReference type="EMBL" id="CAH1996572.1"/>
    </source>
</evidence>
<name>A0A9P0PTK0_ACAOB</name>
<organism evidence="2 3">
    <name type="scientific">Acanthoscelides obtectus</name>
    <name type="common">Bean weevil</name>
    <name type="synonym">Bruchus obtectus</name>
    <dbReference type="NCBI Taxonomy" id="200917"/>
    <lineage>
        <taxon>Eukaryota</taxon>
        <taxon>Metazoa</taxon>
        <taxon>Ecdysozoa</taxon>
        <taxon>Arthropoda</taxon>
        <taxon>Hexapoda</taxon>
        <taxon>Insecta</taxon>
        <taxon>Pterygota</taxon>
        <taxon>Neoptera</taxon>
        <taxon>Endopterygota</taxon>
        <taxon>Coleoptera</taxon>
        <taxon>Polyphaga</taxon>
        <taxon>Cucujiformia</taxon>
        <taxon>Chrysomeloidea</taxon>
        <taxon>Chrysomelidae</taxon>
        <taxon>Bruchinae</taxon>
        <taxon>Bruchini</taxon>
        <taxon>Acanthoscelides</taxon>
    </lineage>
</organism>
<keyword evidence="1" id="KW-0175">Coiled coil</keyword>
<dbReference type="OrthoDB" id="10530725at2759"/>
<dbReference type="AlphaFoldDB" id="A0A9P0PTK0"/>
<dbReference type="Proteomes" id="UP001152888">
    <property type="component" value="Unassembled WGS sequence"/>
</dbReference>
<accession>A0A9P0PTK0</accession>
<protein>
    <submittedName>
        <fullName evidence="2">Uncharacterized protein</fullName>
    </submittedName>
</protein>
<gene>
    <name evidence="2" type="ORF">ACAOBT_LOCUS23269</name>
</gene>
<comment type="caution">
    <text evidence="2">The sequence shown here is derived from an EMBL/GenBank/DDBJ whole genome shotgun (WGS) entry which is preliminary data.</text>
</comment>
<dbReference type="EMBL" id="CAKOFQ010007261">
    <property type="protein sequence ID" value="CAH1996572.1"/>
    <property type="molecule type" value="Genomic_DNA"/>
</dbReference>
<evidence type="ECO:0000256" key="1">
    <source>
        <dbReference type="SAM" id="Coils"/>
    </source>
</evidence>
<feature type="coiled-coil region" evidence="1">
    <location>
        <begin position="42"/>
        <end position="69"/>
    </location>
</feature>
<sequence>MSNTGETKRTTSRSVNSVCDCASFAHILTDVKKKMDTCHKIIVAQNAKIEELNSAVAVLTAKLEEINVAAKEAPAVQNISYRDAVKRTMPEEHLLLVKPANDEQRDSLKQKLVRKINPEDLQVGVQINKACRCLPRHFWLAGQ</sequence>
<reference evidence="2" key="1">
    <citation type="submission" date="2022-03" db="EMBL/GenBank/DDBJ databases">
        <authorList>
            <person name="Sayadi A."/>
        </authorList>
    </citation>
    <scope>NUCLEOTIDE SEQUENCE</scope>
</reference>
<proteinExistence type="predicted"/>
<keyword evidence="3" id="KW-1185">Reference proteome</keyword>